<feature type="transmembrane region" description="Helical" evidence="6">
    <location>
        <begin position="186"/>
        <end position="204"/>
    </location>
</feature>
<dbReference type="PANTHER" id="PTHR43723:SF1">
    <property type="entry name" value="COBALT TRANSPORT PROTEIN CBIQ"/>
    <property type="match status" value="1"/>
</dbReference>
<dbReference type="AlphaFoldDB" id="A0A3N5AZD3"/>
<feature type="transmembrane region" description="Helical" evidence="6">
    <location>
        <begin position="230"/>
        <end position="250"/>
    </location>
</feature>
<gene>
    <name evidence="7" type="ORF">EDD75_1639</name>
</gene>
<dbReference type="CDD" id="cd16914">
    <property type="entry name" value="EcfT"/>
    <property type="match status" value="1"/>
</dbReference>
<feature type="transmembrane region" description="Helical" evidence="6">
    <location>
        <begin position="20"/>
        <end position="39"/>
    </location>
</feature>
<keyword evidence="3 6" id="KW-0812">Transmembrane</keyword>
<reference evidence="7 8" key="1">
    <citation type="submission" date="2018-11" db="EMBL/GenBank/DDBJ databases">
        <title>Genomic Encyclopedia of Type Strains, Phase IV (KMG-IV): sequencing the most valuable type-strain genomes for metagenomic binning, comparative biology and taxonomic classification.</title>
        <authorList>
            <person name="Goeker M."/>
        </authorList>
    </citation>
    <scope>NUCLEOTIDE SEQUENCE [LARGE SCALE GENOMIC DNA]</scope>
    <source>
        <strain evidence="7 8">DSM 102936</strain>
    </source>
</reference>
<dbReference type="PANTHER" id="PTHR43723">
    <property type="entry name" value="COBALT TRANSPORT PROTEIN CBIQ"/>
    <property type="match status" value="1"/>
</dbReference>
<evidence type="ECO:0000313" key="7">
    <source>
        <dbReference type="EMBL" id="RPF42538.1"/>
    </source>
</evidence>
<keyword evidence="2" id="KW-1003">Cell membrane</keyword>
<dbReference type="OrthoDB" id="9815246at2"/>
<proteinExistence type="predicted"/>
<keyword evidence="4 6" id="KW-1133">Transmembrane helix</keyword>
<accession>A0A3N5AZD3</accession>
<sequence>MMLAFDFWAHHNRLRAVHPALKLAFAAVALGLVLTGGPAVALATILAAVVLVLAAGVPFCLLLRLLLLPFGFLLPGVLALVVTVGEAVTWGVQVAAWRVGVTDAGLNQAYVLGLRALAAVSCLYFLALTTPLPAVLGVLRRVGVPALPLEIAVLTYRYLFVLERVARGICLAQAARGGYRSWRGRLYSLGLLAGQLFLVTYHRAQNLYTALLARGYQDALLVPPREHQCSGAAVGGFAGLTALLVLVWLWGQ</sequence>
<evidence type="ECO:0000256" key="2">
    <source>
        <dbReference type="ARBA" id="ARBA00022475"/>
    </source>
</evidence>
<protein>
    <submittedName>
        <fullName evidence="7">Cobalt/nickel transport system permease protein</fullName>
    </submittedName>
</protein>
<dbReference type="InterPro" id="IPR012809">
    <property type="entry name" value="ECF_CbiQ"/>
</dbReference>
<dbReference type="Pfam" id="PF02361">
    <property type="entry name" value="CbiQ"/>
    <property type="match status" value="1"/>
</dbReference>
<dbReference type="GO" id="GO:0006824">
    <property type="term" value="P:cobalt ion transport"/>
    <property type="evidence" value="ECO:0007669"/>
    <property type="project" value="InterPro"/>
</dbReference>
<organism evidence="7 8">
    <name type="scientific">Thermodesulfitimonas autotrophica</name>
    <dbReference type="NCBI Taxonomy" id="1894989"/>
    <lineage>
        <taxon>Bacteria</taxon>
        <taxon>Bacillati</taxon>
        <taxon>Bacillota</taxon>
        <taxon>Clostridia</taxon>
        <taxon>Thermoanaerobacterales</taxon>
        <taxon>Thermoanaerobacteraceae</taxon>
        <taxon>Thermodesulfitimonas</taxon>
    </lineage>
</organism>
<dbReference type="InterPro" id="IPR052770">
    <property type="entry name" value="Cobalt_transport_CbiQ"/>
</dbReference>
<dbReference type="Proteomes" id="UP000282654">
    <property type="component" value="Unassembled WGS sequence"/>
</dbReference>
<feature type="transmembrane region" description="Helical" evidence="6">
    <location>
        <begin position="45"/>
        <end position="65"/>
    </location>
</feature>
<evidence type="ECO:0000256" key="6">
    <source>
        <dbReference type="SAM" id="Phobius"/>
    </source>
</evidence>
<name>A0A3N5AZD3_9THEO</name>
<feature type="transmembrane region" description="Helical" evidence="6">
    <location>
        <begin position="116"/>
        <end position="139"/>
    </location>
</feature>
<feature type="transmembrane region" description="Helical" evidence="6">
    <location>
        <begin position="72"/>
        <end position="96"/>
    </location>
</feature>
<dbReference type="InterPro" id="IPR003339">
    <property type="entry name" value="ABC/ECF_trnsptr_transmembrane"/>
</dbReference>
<evidence type="ECO:0000256" key="4">
    <source>
        <dbReference type="ARBA" id="ARBA00022989"/>
    </source>
</evidence>
<dbReference type="GO" id="GO:0043190">
    <property type="term" value="C:ATP-binding cassette (ABC) transporter complex"/>
    <property type="evidence" value="ECO:0007669"/>
    <property type="project" value="InterPro"/>
</dbReference>
<evidence type="ECO:0000256" key="5">
    <source>
        <dbReference type="ARBA" id="ARBA00023136"/>
    </source>
</evidence>
<evidence type="ECO:0000256" key="1">
    <source>
        <dbReference type="ARBA" id="ARBA00004651"/>
    </source>
</evidence>
<comment type="caution">
    <text evidence="7">The sequence shown here is derived from an EMBL/GenBank/DDBJ whole genome shotgun (WGS) entry which is preliminary data.</text>
</comment>
<comment type="subcellular location">
    <subcellularLocation>
        <location evidence="1">Cell membrane</location>
        <topology evidence="1">Multi-pass membrane protein</topology>
    </subcellularLocation>
</comment>
<keyword evidence="8" id="KW-1185">Reference proteome</keyword>
<evidence type="ECO:0000256" key="3">
    <source>
        <dbReference type="ARBA" id="ARBA00022692"/>
    </source>
</evidence>
<dbReference type="RefSeq" id="WP_123930791.1">
    <property type="nucleotide sequence ID" value="NZ_RKRE01000003.1"/>
</dbReference>
<keyword evidence="5 6" id="KW-0472">Membrane</keyword>
<dbReference type="NCBIfam" id="TIGR02454">
    <property type="entry name" value="ECF_T_CbiQ"/>
    <property type="match status" value="1"/>
</dbReference>
<dbReference type="EMBL" id="RKRE01000003">
    <property type="protein sequence ID" value="RPF42538.1"/>
    <property type="molecule type" value="Genomic_DNA"/>
</dbReference>
<evidence type="ECO:0000313" key="8">
    <source>
        <dbReference type="Proteomes" id="UP000282654"/>
    </source>
</evidence>